<gene>
    <name evidence="4" type="ORF">CYMTET_32576</name>
</gene>
<evidence type="ECO:0000256" key="3">
    <source>
        <dbReference type="PROSITE-ProRule" id="PRU00023"/>
    </source>
</evidence>
<evidence type="ECO:0000313" key="4">
    <source>
        <dbReference type="EMBL" id="KAK3258375.1"/>
    </source>
</evidence>
<accession>A0AAE0FF69</accession>
<protein>
    <submittedName>
        <fullName evidence="4">Uncharacterized protein</fullName>
    </submittedName>
</protein>
<keyword evidence="2 3" id="KW-0040">ANK repeat</keyword>
<dbReference type="Gene3D" id="1.25.40.20">
    <property type="entry name" value="Ankyrin repeat-containing domain"/>
    <property type="match status" value="1"/>
</dbReference>
<organism evidence="4 5">
    <name type="scientific">Cymbomonas tetramitiformis</name>
    <dbReference type="NCBI Taxonomy" id="36881"/>
    <lineage>
        <taxon>Eukaryota</taxon>
        <taxon>Viridiplantae</taxon>
        <taxon>Chlorophyta</taxon>
        <taxon>Pyramimonadophyceae</taxon>
        <taxon>Pyramimonadales</taxon>
        <taxon>Pyramimonadaceae</taxon>
        <taxon>Cymbomonas</taxon>
    </lineage>
</organism>
<evidence type="ECO:0000256" key="1">
    <source>
        <dbReference type="ARBA" id="ARBA00022737"/>
    </source>
</evidence>
<dbReference type="InterPro" id="IPR002110">
    <property type="entry name" value="Ankyrin_rpt"/>
</dbReference>
<dbReference type="PROSITE" id="PS50088">
    <property type="entry name" value="ANK_REPEAT"/>
    <property type="match status" value="2"/>
</dbReference>
<name>A0AAE0FF69_9CHLO</name>
<evidence type="ECO:0000256" key="2">
    <source>
        <dbReference type="ARBA" id="ARBA00023043"/>
    </source>
</evidence>
<feature type="repeat" description="ANK" evidence="3">
    <location>
        <begin position="193"/>
        <end position="225"/>
    </location>
</feature>
<feature type="repeat" description="ANK" evidence="3">
    <location>
        <begin position="160"/>
        <end position="192"/>
    </location>
</feature>
<dbReference type="PROSITE" id="PS50297">
    <property type="entry name" value="ANK_REP_REGION"/>
    <property type="match status" value="2"/>
</dbReference>
<dbReference type="Proteomes" id="UP001190700">
    <property type="component" value="Unassembled WGS sequence"/>
</dbReference>
<dbReference type="SMART" id="SM00248">
    <property type="entry name" value="ANK"/>
    <property type="match status" value="4"/>
</dbReference>
<keyword evidence="5" id="KW-1185">Reference proteome</keyword>
<comment type="caution">
    <text evidence="4">The sequence shown here is derived from an EMBL/GenBank/DDBJ whole genome shotgun (WGS) entry which is preliminary data.</text>
</comment>
<keyword evidence="1" id="KW-0677">Repeat</keyword>
<sequence>MLYTRRIKERDILRTEVPQLGYLDAFINRNVATLFLLADLTWSRFQQLWRQGGGMRISFQFALLAETPQPHHDLGVSVVHGEPLPRVTSLDIPRRSALTPTSHGQNICPSSSLTLLRGLPPKLESEATLHNLVLESNVNTLRKLKHMLRHGADPNMRNEFGKTPLHAAAWAGKAAEAFCLLQYGANPDVSDHRDVTPLHLAVWRHHVPVVSVLLRHDANPTIPCSLQEHIVIPGSPDIFFGPAISCLTPMQFAILKEDKLMVHLLLTYPSLQQESEVQPCSSSMTAALPRRHGVVEGEESYLRVRRTVLLAVWPKWDRAVDLSCTPSYCLRA</sequence>
<dbReference type="AlphaFoldDB" id="A0AAE0FF69"/>
<dbReference type="InterPro" id="IPR036770">
    <property type="entry name" value="Ankyrin_rpt-contain_sf"/>
</dbReference>
<proteinExistence type="predicted"/>
<reference evidence="4 5" key="1">
    <citation type="journal article" date="2015" name="Genome Biol. Evol.">
        <title>Comparative Genomics of a Bacterivorous Green Alga Reveals Evolutionary Causalities and Consequences of Phago-Mixotrophic Mode of Nutrition.</title>
        <authorList>
            <person name="Burns J.A."/>
            <person name="Paasch A."/>
            <person name="Narechania A."/>
            <person name="Kim E."/>
        </authorList>
    </citation>
    <scope>NUCLEOTIDE SEQUENCE [LARGE SCALE GENOMIC DNA]</scope>
    <source>
        <strain evidence="4 5">PLY_AMNH</strain>
    </source>
</reference>
<dbReference type="SUPFAM" id="SSF48403">
    <property type="entry name" value="Ankyrin repeat"/>
    <property type="match status" value="1"/>
</dbReference>
<dbReference type="PANTHER" id="PTHR24198">
    <property type="entry name" value="ANKYRIN REPEAT AND PROTEIN KINASE DOMAIN-CONTAINING PROTEIN"/>
    <property type="match status" value="1"/>
</dbReference>
<dbReference type="EMBL" id="LGRX02019574">
    <property type="protein sequence ID" value="KAK3258375.1"/>
    <property type="molecule type" value="Genomic_DNA"/>
</dbReference>
<dbReference type="Pfam" id="PF12796">
    <property type="entry name" value="Ank_2"/>
    <property type="match status" value="1"/>
</dbReference>
<dbReference type="PANTHER" id="PTHR24198:SF165">
    <property type="entry name" value="ANKYRIN REPEAT-CONTAINING PROTEIN-RELATED"/>
    <property type="match status" value="1"/>
</dbReference>
<evidence type="ECO:0000313" key="5">
    <source>
        <dbReference type="Proteomes" id="UP001190700"/>
    </source>
</evidence>